<evidence type="ECO:0000313" key="2">
    <source>
        <dbReference type="Proteomes" id="UP000032582"/>
    </source>
</evidence>
<proteinExistence type="predicted"/>
<evidence type="ECO:0000313" key="1">
    <source>
        <dbReference type="EMBL" id="KJF78546.1"/>
    </source>
</evidence>
<protein>
    <submittedName>
        <fullName evidence="1">Uncharacterized protein</fullName>
    </submittedName>
</protein>
<dbReference type="Proteomes" id="UP000032582">
    <property type="component" value="Unassembled WGS sequence"/>
</dbReference>
<dbReference type="EMBL" id="JZSH01000038">
    <property type="protein sequence ID" value="KJF78546.1"/>
    <property type="molecule type" value="Genomic_DNA"/>
</dbReference>
<comment type="caution">
    <text evidence="1">The sequence shown here is derived from an EMBL/GenBank/DDBJ whole genome shotgun (WGS) entry which is preliminary data.</text>
</comment>
<sequence length="68" mass="7529">MLKKQANRLFLLPLKTPFAEKPGPDCGYLLFICEEQHITGTINRIAVTPAGNVTNGHPDMIYLAELCT</sequence>
<dbReference type="AlphaFoldDB" id="A0A0D8LBP1"/>
<dbReference type="PATRIC" id="fig|582.24.peg.1602"/>
<gene>
    <name evidence="1" type="ORF">UA45_05280</name>
</gene>
<name>A0A0D8LBP1_MORMO</name>
<organism evidence="1 2">
    <name type="scientific">Morganella morganii</name>
    <name type="common">Proteus morganii</name>
    <dbReference type="NCBI Taxonomy" id="582"/>
    <lineage>
        <taxon>Bacteria</taxon>
        <taxon>Pseudomonadati</taxon>
        <taxon>Pseudomonadota</taxon>
        <taxon>Gammaproteobacteria</taxon>
        <taxon>Enterobacterales</taxon>
        <taxon>Morganellaceae</taxon>
        <taxon>Morganella</taxon>
    </lineage>
</organism>
<reference evidence="1 2" key="1">
    <citation type="submission" date="2015-02" db="EMBL/GenBank/DDBJ databases">
        <title>Whole genome shotgun sequencing of cultured foodborne pathogen.</title>
        <authorList>
            <person name="Timme R."/>
            <person name="Allard M.W."/>
            <person name="Strain E."/>
            <person name="Evans P.S."/>
            <person name="Brown E."/>
        </authorList>
    </citation>
    <scope>NUCLEOTIDE SEQUENCE [LARGE SCALE GENOMIC DNA]</scope>
    <source>
        <strain evidence="1 2">GCSL-TSO-24</strain>
    </source>
</reference>
<accession>A0A0D8LBP1</accession>